<evidence type="ECO:0000256" key="4">
    <source>
        <dbReference type="ARBA" id="ARBA00023315"/>
    </source>
</evidence>
<accession>A0A9W3DKK0</accession>
<dbReference type="PANTHER" id="PTHR31544">
    <property type="entry name" value="AIG2-LIKE PROTEIN D"/>
    <property type="match status" value="1"/>
</dbReference>
<comment type="function">
    <text evidence="1">Putative gamma-glutamylcyclotransferase.</text>
</comment>
<reference evidence="8" key="2">
    <citation type="submission" date="2025-08" db="UniProtKB">
        <authorList>
            <consortium name="RefSeq"/>
        </authorList>
    </citation>
    <scope>IDENTIFICATION</scope>
    <source>
        <tissue evidence="8">Leaf</tissue>
    </source>
</reference>
<dbReference type="KEGG" id="rsz:108848863"/>
<feature type="domain" description="Gamma-glutamylcyclotransferase AIG2-like" evidence="6">
    <location>
        <begin position="58"/>
        <end position="169"/>
    </location>
</feature>
<dbReference type="Gene3D" id="3.10.490.10">
    <property type="entry name" value="Gamma-glutamyl cyclotransferase-like"/>
    <property type="match status" value="1"/>
</dbReference>
<gene>
    <name evidence="8" type="primary">LOC108848863</name>
</gene>
<dbReference type="SUPFAM" id="SSF110857">
    <property type="entry name" value="Gamma-glutamyl cyclotransferase-like"/>
    <property type="match status" value="1"/>
</dbReference>
<dbReference type="RefSeq" id="XP_056864228.1">
    <property type="nucleotide sequence ID" value="XM_057008248.1"/>
</dbReference>
<dbReference type="PANTHER" id="PTHR31544:SF2">
    <property type="entry name" value="AIG2-LIKE PROTEIN D"/>
    <property type="match status" value="1"/>
</dbReference>
<dbReference type="AlphaFoldDB" id="A0A9W3DKK0"/>
<keyword evidence="3" id="KW-0808">Transferase</keyword>
<dbReference type="FunFam" id="3.10.490.10:FF:000022">
    <property type="entry name" value="Protein AIG2 B"/>
    <property type="match status" value="1"/>
</dbReference>
<proteinExistence type="inferred from homology"/>
<evidence type="ECO:0000256" key="3">
    <source>
        <dbReference type="ARBA" id="ARBA00022679"/>
    </source>
</evidence>
<name>A0A9W3DKK0_RAPSA</name>
<comment type="similarity">
    <text evidence="2">Belongs to the gamma-glutamylcyclotransferase family.</text>
</comment>
<reference evidence="7" key="1">
    <citation type="journal article" date="2019" name="Database">
        <title>The radish genome database (RadishGD): an integrated information resource for radish genomics.</title>
        <authorList>
            <person name="Yu H.J."/>
            <person name="Baek S."/>
            <person name="Lee Y.J."/>
            <person name="Cho A."/>
            <person name="Mun J.H."/>
        </authorList>
    </citation>
    <scope>NUCLEOTIDE SEQUENCE [LARGE SCALE GENOMIC DNA]</scope>
    <source>
        <strain evidence="7">cv. WK10039</strain>
    </source>
</reference>
<evidence type="ECO:0000313" key="7">
    <source>
        <dbReference type="Proteomes" id="UP000504610"/>
    </source>
</evidence>
<dbReference type="Pfam" id="PF06094">
    <property type="entry name" value="GGACT"/>
    <property type="match status" value="1"/>
</dbReference>
<dbReference type="CDD" id="cd06661">
    <property type="entry name" value="GGCT_like"/>
    <property type="match status" value="1"/>
</dbReference>
<keyword evidence="7" id="KW-1185">Reference proteome</keyword>
<evidence type="ECO:0000313" key="8">
    <source>
        <dbReference type="RefSeq" id="XP_056864228.1"/>
    </source>
</evidence>
<organism evidence="7 8">
    <name type="scientific">Raphanus sativus</name>
    <name type="common">Radish</name>
    <name type="synonym">Raphanus raphanistrum var. sativus</name>
    <dbReference type="NCBI Taxonomy" id="3726"/>
    <lineage>
        <taxon>Eukaryota</taxon>
        <taxon>Viridiplantae</taxon>
        <taxon>Streptophyta</taxon>
        <taxon>Embryophyta</taxon>
        <taxon>Tracheophyta</taxon>
        <taxon>Spermatophyta</taxon>
        <taxon>Magnoliopsida</taxon>
        <taxon>eudicotyledons</taxon>
        <taxon>Gunneridae</taxon>
        <taxon>Pentapetalae</taxon>
        <taxon>rosids</taxon>
        <taxon>malvids</taxon>
        <taxon>Brassicales</taxon>
        <taxon>Brassicaceae</taxon>
        <taxon>Brassiceae</taxon>
        <taxon>Raphanus</taxon>
    </lineage>
</organism>
<dbReference type="Gene3D" id="6.10.250.210">
    <property type="match status" value="1"/>
</dbReference>
<evidence type="ECO:0000256" key="5">
    <source>
        <dbReference type="ARBA" id="ARBA00030602"/>
    </source>
</evidence>
<dbReference type="InterPro" id="IPR045038">
    <property type="entry name" value="AIG2-like"/>
</dbReference>
<protein>
    <recommendedName>
        <fullName evidence="5">Putative gamma-glutamylcyclotransferase</fullName>
    </recommendedName>
</protein>
<dbReference type="InterPro" id="IPR009288">
    <property type="entry name" value="AIG2-like_dom"/>
</dbReference>
<evidence type="ECO:0000256" key="1">
    <source>
        <dbReference type="ARBA" id="ARBA00002782"/>
    </source>
</evidence>
<evidence type="ECO:0000259" key="6">
    <source>
        <dbReference type="Pfam" id="PF06094"/>
    </source>
</evidence>
<dbReference type="GO" id="GO:0016746">
    <property type="term" value="F:acyltransferase activity"/>
    <property type="evidence" value="ECO:0007669"/>
    <property type="project" value="UniProtKB-KW"/>
</dbReference>
<dbReference type="OrthoDB" id="1044435at2759"/>
<evidence type="ECO:0000256" key="2">
    <source>
        <dbReference type="ARBA" id="ARBA00008861"/>
    </source>
</evidence>
<sequence length="200" mass="22907">MDKALYTAQLISSAHLVTKPNEQHYYALIRLTKPVYSRRRLSGSKSAMSGGTVALHSVFVYGSLMADDVVRLLLNRVPSTASATLPDFHRFSIKGRVYPAILPAQDDKVSGKVLFGITDDELYILDEFEDIEYERDNVHVFLTDSSEKLETKTYIWANKDDPDLYGSWDFEEWKEVHMEGFLKMTTEFSQEMKFPESSET</sequence>
<keyword evidence="4" id="KW-0012">Acyltransferase</keyword>
<dbReference type="InterPro" id="IPR013024">
    <property type="entry name" value="GGCT-like"/>
</dbReference>
<dbReference type="GeneID" id="108848863"/>
<dbReference type="InterPro" id="IPR036568">
    <property type="entry name" value="GGCT-like_sf"/>
</dbReference>
<dbReference type="Proteomes" id="UP000504610">
    <property type="component" value="Chromosome 4"/>
</dbReference>